<dbReference type="Gene3D" id="3.40.50.300">
    <property type="entry name" value="P-loop containing nucleotide triphosphate hydrolases"/>
    <property type="match status" value="1"/>
</dbReference>
<dbReference type="Pfam" id="PF01926">
    <property type="entry name" value="MMR_HSR1"/>
    <property type="match status" value="1"/>
</dbReference>
<dbReference type="InterPro" id="IPR027417">
    <property type="entry name" value="P-loop_NTPase"/>
</dbReference>
<organism evidence="2 3">
    <name type="scientific">Marinimicrobium koreense</name>
    <dbReference type="NCBI Taxonomy" id="306545"/>
    <lineage>
        <taxon>Bacteria</taxon>
        <taxon>Pseudomonadati</taxon>
        <taxon>Pseudomonadota</taxon>
        <taxon>Gammaproteobacteria</taxon>
        <taxon>Cellvibrionales</taxon>
        <taxon>Cellvibrionaceae</taxon>
        <taxon>Marinimicrobium</taxon>
    </lineage>
</organism>
<dbReference type="PANTHER" id="PTHR43834:SF6">
    <property type="entry name" value="GTPASE DER"/>
    <property type="match status" value="1"/>
</dbReference>
<dbReference type="EMBL" id="RJUK01000001">
    <property type="protein sequence ID" value="ROQ20444.1"/>
    <property type="molecule type" value="Genomic_DNA"/>
</dbReference>
<evidence type="ECO:0000313" key="3">
    <source>
        <dbReference type="Proteomes" id="UP000273643"/>
    </source>
</evidence>
<comment type="caution">
    <text evidence="2">The sequence shown here is derived from an EMBL/GenBank/DDBJ whole genome shotgun (WGS) entry which is preliminary data.</text>
</comment>
<dbReference type="SUPFAM" id="SSF52540">
    <property type="entry name" value="P-loop containing nucleoside triphosphate hydrolases"/>
    <property type="match status" value="1"/>
</dbReference>
<dbReference type="RefSeq" id="WP_170162856.1">
    <property type="nucleotide sequence ID" value="NZ_RJUK01000001.1"/>
</dbReference>
<dbReference type="InterPro" id="IPR006073">
    <property type="entry name" value="GTP-bd"/>
</dbReference>
<dbReference type="AlphaFoldDB" id="A0A3N1NKY7"/>
<dbReference type="GO" id="GO:0005525">
    <property type="term" value="F:GTP binding"/>
    <property type="evidence" value="ECO:0007669"/>
    <property type="project" value="InterPro"/>
</dbReference>
<dbReference type="Proteomes" id="UP000273643">
    <property type="component" value="Unassembled WGS sequence"/>
</dbReference>
<accession>A0A3N1NKY7</accession>
<dbReference type="InterPro" id="IPR021871">
    <property type="entry name" value="DUF3482"/>
</dbReference>
<feature type="domain" description="G" evidence="1">
    <location>
        <begin position="13"/>
        <end position="155"/>
    </location>
</feature>
<dbReference type="Pfam" id="PF11981">
    <property type="entry name" value="DUF3482"/>
    <property type="match status" value="1"/>
</dbReference>
<proteinExistence type="predicted"/>
<name>A0A3N1NKY7_9GAMM</name>
<dbReference type="PANTHER" id="PTHR43834">
    <property type="entry name" value="GTPASE DER"/>
    <property type="match status" value="1"/>
</dbReference>
<keyword evidence="3" id="KW-1185">Reference proteome</keyword>
<protein>
    <submittedName>
        <fullName evidence="2">Small GTP-binding protein</fullName>
    </submittedName>
</protein>
<evidence type="ECO:0000259" key="1">
    <source>
        <dbReference type="Pfam" id="PF01926"/>
    </source>
</evidence>
<sequence>MSRSGSSYSTPRLCVVGHPNRGKSSIVSTLTENDSVRISPASGTTRRADRFEFSLDGRVLLTLIDTPGFQRARQVQAWLEREPVSPGARPDRVRAFLAEPGHAERFPDEVALLRPIMEGAGILYVVDGAQAPSPMDEAEMEILRWTGQPRLAVINPMAPQSQTESWQRTLGQFFQWVRVFNPLTATLPARQALLRAMGELTPEWSAPIKGLIQGLAARDQQRLTNVSDALAAYWAEQLLERQAVQVPGAIGRQRAEGQLRRALDERETDFFRHLREAWGHRTSELERDSGWELDADQLMNTETWYLWGLKQRDLLWVSGSAGAATGLAVDAGLGGASLLTGAISGGVIGSVGGWLASRELPGKRLGWLPLARQKQVMGPVKHPNFPLVVMARALTFTRQLWLKPHAERSAVVLRSEAGTWPREEQVQLLGWAKRLQQGRWQAKHQDALVRWVEHQLRVSLDEAFSREEKTSWV</sequence>
<evidence type="ECO:0000313" key="2">
    <source>
        <dbReference type="EMBL" id="ROQ20444.1"/>
    </source>
</evidence>
<gene>
    <name evidence="2" type="ORF">EDC38_1050</name>
</gene>
<reference evidence="2 3" key="1">
    <citation type="submission" date="2018-11" db="EMBL/GenBank/DDBJ databases">
        <title>Genomic Encyclopedia of Type Strains, Phase IV (KMG-IV): sequencing the most valuable type-strain genomes for metagenomic binning, comparative biology and taxonomic classification.</title>
        <authorList>
            <person name="Goeker M."/>
        </authorList>
    </citation>
    <scope>NUCLEOTIDE SEQUENCE [LARGE SCALE GENOMIC DNA]</scope>
    <source>
        <strain evidence="2 3">DSM 16974</strain>
    </source>
</reference>